<dbReference type="Pfam" id="PF14824">
    <property type="entry name" value="Sirohm_synth_M"/>
    <property type="match status" value="1"/>
</dbReference>
<dbReference type="PROSITE" id="PS50175">
    <property type="entry name" value="ASP_PROT_RETROV"/>
    <property type="match status" value="1"/>
</dbReference>
<dbReference type="PANTHER" id="PTHR35330:SF1">
    <property type="entry name" value="SIROHEME BIOSYNTHESIS PROTEIN MET8"/>
    <property type="match status" value="1"/>
</dbReference>
<dbReference type="NCBIfam" id="TIGR01470">
    <property type="entry name" value="cysG_Nterm"/>
    <property type="match status" value="1"/>
</dbReference>
<keyword evidence="9" id="KW-1185">Reference proteome</keyword>
<dbReference type="Pfam" id="PF13241">
    <property type="entry name" value="NAD_binding_7"/>
    <property type="match status" value="1"/>
</dbReference>
<evidence type="ECO:0000313" key="9">
    <source>
        <dbReference type="Proteomes" id="UP000602284"/>
    </source>
</evidence>
<dbReference type="InterPro" id="IPR036291">
    <property type="entry name" value="NAD(P)-bd_dom_sf"/>
</dbReference>
<dbReference type="InterPro" id="IPR006367">
    <property type="entry name" value="Sirohaem_synthase_N"/>
</dbReference>
<dbReference type="InterPro" id="IPR028161">
    <property type="entry name" value="Met8-like"/>
</dbReference>
<dbReference type="InterPro" id="IPR028281">
    <property type="entry name" value="Sirohaem_synthase_central"/>
</dbReference>
<accession>A0ABS1JA20</accession>
<protein>
    <recommendedName>
        <fullName evidence="2">precorrin-2 dehydrogenase</fullName>
        <ecNumber evidence="2">1.3.1.76</ecNumber>
    </recommendedName>
</protein>
<comment type="caution">
    <text evidence="8">The sequence shown here is derived from an EMBL/GenBank/DDBJ whole genome shotgun (WGS) entry which is preliminary data.</text>
</comment>
<organism evidence="8 9">
    <name type="scientific">Tumebacillus amylolyticus</name>
    <dbReference type="NCBI Taxonomy" id="2801339"/>
    <lineage>
        <taxon>Bacteria</taxon>
        <taxon>Bacillati</taxon>
        <taxon>Bacillota</taxon>
        <taxon>Bacilli</taxon>
        <taxon>Bacillales</taxon>
        <taxon>Alicyclobacillaceae</taxon>
        <taxon>Tumebacillus</taxon>
    </lineage>
</organism>
<dbReference type="SUPFAM" id="SSF75615">
    <property type="entry name" value="Siroheme synthase middle domains-like"/>
    <property type="match status" value="1"/>
</dbReference>
<feature type="domain" description="Peptidase A2" evidence="7">
    <location>
        <begin position="28"/>
        <end position="42"/>
    </location>
</feature>
<evidence type="ECO:0000313" key="8">
    <source>
        <dbReference type="EMBL" id="MBL0387126.1"/>
    </source>
</evidence>
<dbReference type="EC" id="1.3.1.76" evidence="2"/>
<comment type="catalytic activity">
    <reaction evidence="6">
        <text>precorrin-2 + NAD(+) = sirohydrochlorin + NADH + 2 H(+)</text>
        <dbReference type="Rhea" id="RHEA:15613"/>
        <dbReference type="ChEBI" id="CHEBI:15378"/>
        <dbReference type="ChEBI" id="CHEBI:57540"/>
        <dbReference type="ChEBI" id="CHEBI:57945"/>
        <dbReference type="ChEBI" id="CHEBI:58351"/>
        <dbReference type="ChEBI" id="CHEBI:58827"/>
        <dbReference type="EC" id="1.3.1.76"/>
    </reaction>
</comment>
<evidence type="ECO:0000256" key="1">
    <source>
        <dbReference type="ARBA" id="ARBA00005010"/>
    </source>
</evidence>
<keyword evidence="3" id="KW-0560">Oxidoreductase</keyword>
<evidence type="ECO:0000256" key="6">
    <source>
        <dbReference type="ARBA" id="ARBA00047561"/>
    </source>
</evidence>
<evidence type="ECO:0000256" key="4">
    <source>
        <dbReference type="ARBA" id="ARBA00023027"/>
    </source>
</evidence>
<reference evidence="8 9" key="1">
    <citation type="submission" date="2021-01" db="EMBL/GenBank/DDBJ databases">
        <title>Tumebacillus sp. strain ITR2 16S ribosomal RNA gene Genome sequencing and assembly.</title>
        <authorList>
            <person name="Kang M."/>
        </authorList>
    </citation>
    <scope>NUCLEOTIDE SEQUENCE [LARGE SCALE GENOMIC DNA]</scope>
    <source>
        <strain evidence="8 9">ITR2</strain>
    </source>
</reference>
<evidence type="ECO:0000256" key="2">
    <source>
        <dbReference type="ARBA" id="ARBA00012400"/>
    </source>
</evidence>
<keyword evidence="5" id="KW-0627">Porphyrin biosynthesis</keyword>
<proteinExistence type="predicted"/>
<evidence type="ECO:0000256" key="3">
    <source>
        <dbReference type="ARBA" id="ARBA00023002"/>
    </source>
</evidence>
<dbReference type="Gene3D" id="1.10.8.610">
    <property type="entry name" value="SirC, precorrin-2 dehydrogenase, C-terminal helical domain-like"/>
    <property type="match status" value="1"/>
</dbReference>
<dbReference type="InterPro" id="IPR001995">
    <property type="entry name" value="Peptidase_A2_cat"/>
</dbReference>
<keyword evidence="4" id="KW-0520">NAD</keyword>
<evidence type="ECO:0000256" key="5">
    <source>
        <dbReference type="ARBA" id="ARBA00023244"/>
    </source>
</evidence>
<dbReference type="PANTHER" id="PTHR35330">
    <property type="entry name" value="SIROHEME BIOSYNTHESIS PROTEIN MET8"/>
    <property type="match status" value="1"/>
</dbReference>
<dbReference type="RefSeq" id="WP_201634823.1">
    <property type="nucleotide sequence ID" value="NZ_JAEQNB010000003.1"/>
</dbReference>
<name>A0ABS1JA20_9BACL</name>
<dbReference type="InterPro" id="IPR042518">
    <property type="entry name" value="SirC_C"/>
</dbReference>
<dbReference type="EMBL" id="JAEQNB010000003">
    <property type="protein sequence ID" value="MBL0387126.1"/>
    <property type="molecule type" value="Genomic_DNA"/>
</dbReference>
<dbReference type="Proteomes" id="UP000602284">
    <property type="component" value="Unassembled WGS sequence"/>
</dbReference>
<evidence type="ECO:0000259" key="7">
    <source>
        <dbReference type="PROSITE" id="PS50175"/>
    </source>
</evidence>
<dbReference type="Gene3D" id="3.40.50.720">
    <property type="entry name" value="NAD(P)-binding Rossmann-like Domain"/>
    <property type="match status" value="1"/>
</dbReference>
<comment type="pathway">
    <text evidence="1">Porphyrin-containing compound metabolism; siroheme biosynthesis; sirohydrochlorin from precorrin-2: step 1/1.</text>
</comment>
<sequence length="212" mass="23249">MNSYGVFLNLTGRRCLVVGGGPVAERKITGLLDCGADVTVVSPTVTDVIAAHAETGTLKWEARAYREGDATRSFLVIAATDSKELNRHVYEEAEASGRLCNVVNDQSIGNFTVPALVRRGRLQVAVSTGGAAPAVAKRIRRELEEHFGFEYAAFLDEMAEIRQLLLGTVRDERRRTKILQILAESELLTLLRDGRGEEARRLVEDCLGGHEI</sequence>
<gene>
    <name evidence="8" type="ORF">JJB07_10730</name>
</gene>
<dbReference type="SUPFAM" id="SSF51735">
    <property type="entry name" value="NAD(P)-binding Rossmann-fold domains"/>
    <property type="match status" value="1"/>
</dbReference>